<evidence type="ECO:0000256" key="4">
    <source>
        <dbReference type="ARBA" id="ARBA00039045"/>
    </source>
</evidence>
<reference evidence="7" key="2">
    <citation type="submission" date="2020-05" db="EMBL/GenBank/DDBJ databases">
        <authorList>
            <person name="Kim H.-S."/>
            <person name="Proctor R.H."/>
            <person name="Brown D.W."/>
        </authorList>
    </citation>
    <scope>NUCLEOTIDE SEQUENCE</scope>
    <source>
        <strain evidence="7">NRRL 20472</strain>
    </source>
</reference>
<dbReference type="SUPFAM" id="SSF56317">
    <property type="entry name" value="Carbon-nitrogen hydrolase"/>
    <property type="match status" value="1"/>
</dbReference>
<evidence type="ECO:0000256" key="1">
    <source>
        <dbReference type="ARBA" id="ARBA00008129"/>
    </source>
</evidence>
<protein>
    <recommendedName>
        <fullName evidence="4">nitrilase</fullName>
        <ecNumber evidence="4">3.5.5.1</ecNumber>
    </recommendedName>
</protein>
<gene>
    <name evidence="7" type="ORF">FSARC_940</name>
</gene>
<comment type="catalytic activity">
    <reaction evidence="3">
        <text>a nitrile + 2 H2O = a carboxylate + NH4(+)</text>
        <dbReference type="Rhea" id="RHEA:21724"/>
        <dbReference type="ChEBI" id="CHEBI:15377"/>
        <dbReference type="ChEBI" id="CHEBI:18379"/>
        <dbReference type="ChEBI" id="CHEBI:28938"/>
        <dbReference type="ChEBI" id="CHEBI:29067"/>
        <dbReference type="EC" id="3.5.5.1"/>
    </reaction>
</comment>
<evidence type="ECO:0000256" key="2">
    <source>
        <dbReference type="ARBA" id="ARBA00022801"/>
    </source>
</evidence>
<evidence type="ECO:0000256" key="5">
    <source>
        <dbReference type="SAM" id="SignalP"/>
    </source>
</evidence>
<dbReference type="PROSITE" id="PS50263">
    <property type="entry name" value="CN_HYDROLASE"/>
    <property type="match status" value="1"/>
</dbReference>
<dbReference type="PANTHER" id="PTHR46044">
    <property type="entry name" value="NITRILASE"/>
    <property type="match status" value="1"/>
</dbReference>
<keyword evidence="5" id="KW-0732">Signal</keyword>
<evidence type="ECO:0000259" key="6">
    <source>
        <dbReference type="PROSITE" id="PS50263"/>
    </source>
</evidence>
<dbReference type="Proteomes" id="UP000622797">
    <property type="component" value="Unassembled WGS sequence"/>
</dbReference>
<evidence type="ECO:0000313" key="8">
    <source>
        <dbReference type="Proteomes" id="UP000622797"/>
    </source>
</evidence>
<organism evidence="7 8">
    <name type="scientific">Fusarium sarcochroum</name>
    <dbReference type="NCBI Taxonomy" id="1208366"/>
    <lineage>
        <taxon>Eukaryota</taxon>
        <taxon>Fungi</taxon>
        <taxon>Dikarya</taxon>
        <taxon>Ascomycota</taxon>
        <taxon>Pezizomycotina</taxon>
        <taxon>Sordariomycetes</taxon>
        <taxon>Hypocreomycetidae</taxon>
        <taxon>Hypocreales</taxon>
        <taxon>Nectriaceae</taxon>
        <taxon>Fusarium</taxon>
        <taxon>Fusarium lateritium species complex</taxon>
    </lineage>
</organism>
<name>A0A8H4U9V0_9HYPO</name>
<sequence>MKTSTVLFGLFAATSALVYPRASSNFTVALVRSPPANYPYPPPLDDWNGEQHDLDATVRMGLELIKRASQNGANLVAFPELWFPGYYSPKTDGPSKFLNNYIDQALTVESANWKRLVAAAKQHHIWVSFGFSQKIGDHIFMAQALIDDKGKVIQVRQKLRPSGGERTVFSDGTIDHFIVHQTPFGRLGMLECWEHMHPTMTFAMQAQNENLHIASFPWAPDLGAMSGYESTENSITGARYYAITGGAYVFMPAVGTAAVIHPNGTTLAQVDASDCPLAKPILYHSVNTSTFAGTKSYNLDGEFSWAALQQINDAYPKYIPKKEGNFIRRQLNSVTQMKKTGPVKLRY</sequence>
<proteinExistence type="inferred from homology"/>
<comment type="caution">
    <text evidence="7">The sequence shown here is derived from an EMBL/GenBank/DDBJ whole genome shotgun (WGS) entry which is preliminary data.</text>
</comment>
<dbReference type="GO" id="GO:0000257">
    <property type="term" value="F:nitrilase activity"/>
    <property type="evidence" value="ECO:0007669"/>
    <property type="project" value="UniProtKB-EC"/>
</dbReference>
<comment type="similarity">
    <text evidence="1">Belongs to the carbon-nitrogen hydrolase superfamily. Nitrilase family.</text>
</comment>
<accession>A0A8H4U9V0</accession>
<dbReference type="OrthoDB" id="10250282at2759"/>
<dbReference type="PANTHER" id="PTHR46044:SF14">
    <property type="entry name" value="ARYLACETONITRILASE"/>
    <property type="match status" value="1"/>
</dbReference>
<feature type="signal peptide" evidence="5">
    <location>
        <begin position="1"/>
        <end position="16"/>
    </location>
</feature>
<dbReference type="Pfam" id="PF00795">
    <property type="entry name" value="CN_hydrolase"/>
    <property type="match status" value="1"/>
</dbReference>
<dbReference type="EMBL" id="JABEXW010000055">
    <property type="protein sequence ID" value="KAF4972516.1"/>
    <property type="molecule type" value="Genomic_DNA"/>
</dbReference>
<evidence type="ECO:0000256" key="3">
    <source>
        <dbReference type="ARBA" id="ARBA00036406"/>
    </source>
</evidence>
<reference evidence="7" key="1">
    <citation type="journal article" date="2020" name="BMC Genomics">
        <title>Correction to: Identification and distribution of gene clusters required for synthesis of sphingolipid metabolism inhibitors in diverse species of the filamentous fungus Fusarium.</title>
        <authorList>
            <person name="Kim H.S."/>
            <person name="Lohmar J.M."/>
            <person name="Busman M."/>
            <person name="Brown D.W."/>
            <person name="Naumann T.A."/>
            <person name="Divon H.H."/>
            <person name="Lysoe E."/>
            <person name="Uhlig S."/>
            <person name="Proctor R.H."/>
        </authorList>
    </citation>
    <scope>NUCLEOTIDE SEQUENCE</scope>
    <source>
        <strain evidence="7">NRRL 20472</strain>
    </source>
</reference>
<dbReference type="AlphaFoldDB" id="A0A8H4U9V0"/>
<dbReference type="InterPro" id="IPR044149">
    <property type="entry name" value="Nitrilases_CHs"/>
</dbReference>
<dbReference type="Gene3D" id="3.60.110.10">
    <property type="entry name" value="Carbon-nitrogen hydrolase"/>
    <property type="match status" value="1"/>
</dbReference>
<dbReference type="InterPro" id="IPR003010">
    <property type="entry name" value="C-N_Hydrolase"/>
</dbReference>
<keyword evidence="8" id="KW-1185">Reference proteome</keyword>
<evidence type="ECO:0000313" key="7">
    <source>
        <dbReference type="EMBL" id="KAF4972516.1"/>
    </source>
</evidence>
<feature type="domain" description="CN hydrolase" evidence="6">
    <location>
        <begin position="26"/>
        <end position="288"/>
    </location>
</feature>
<dbReference type="EC" id="3.5.5.1" evidence="4"/>
<keyword evidence="2" id="KW-0378">Hydrolase</keyword>
<dbReference type="InterPro" id="IPR036526">
    <property type="entry name" value="C-N_Hydrolase_sf"/>
</dbReference>
<feature type="chain" id="PRO_5034400601" description="nitrilase" evidence="5">
    <location>
        <begin position="17"/>
        <end position="347"/>
    </location>
</feature>